<dbReference type="Pfam" id="PF17827">
    <property type="entry name" value="PrmC_N"/>
    <property type="match status" value="1"/>
</dbReference>
<evidence type="ECO:0000256" key="3">
    <source>
        <dbReference type="ARBA" id="ARBA00022691"/>
    </source>
</evidence>
<dbReference type="GO" id="GO:0003676">
    <property type="term" value="F:nucleic acid binding"/>
    <property type="evidence" value="ECO:0007669"/>
    <property type="project" value="InterPro"/>
</dbReference>
<dbReference type="InterPro" id="IPR029063">
    <property type="entry name" value="SAM-dependent_MTases_sf"/>
</dbReference>
<evidence type="ECO:0000256" key="1">
    <source>
        <dbReference type="ARBA" id="ARBA00022603"/>
    </source>
</evidence>
<dbReference type="PROSITE" id="PS00092">
    <property type="entry name" value="N6_MTASE"/>
    <property type="match status" value="1"/>
</dbReference>
<dbReference type="AlphaFoldDB" id="A0A3N5D9D4"/>
<sequence length="284" mass="30057">MRVSQAIRDAAAALDAEWGRLDAEVLMAHALGTTRSGMLLARMDDPAPAAFGPLLARRLAGEPVAYILGEAEFYGRRFAVMPAVLIPRGDSESVVEAALAAVPQPGRVLDLGTGSGALLLTILGERPGAAGVGIDRSEAALAVARGNAEALGLGERADLRAADWHAPGWDEGLGRFDLVIANPPYVEEDADLDASVRDHEPPGALFAGVDGLDDYRALVPQLPRLLTKKGVAVLEIGSRQARKVTEIADDCGFAVEIRRDLARRDRALVLRFALGKGESSHYLS</sequence>
<comment type="caution">
    <text evidence="7">The sequence shown here is derived from an EMBL/GenBank/DDBJ whole genome shotgun (WGS) entry which is preliminary data.</text>
</comment>
<dbReference type="InterPro" id="IPR050320">
    <property type="entry name" value="N5-glutamine_MTase"/>
</dbReference>
<dbReference type="InterPro" id="IPR040758">
    <property type="entry name" value="PrmC_N"/>
</dbReference>
<evidence type="ECO:0000256" key="4">
    <source>
        <dbReference type="HAMAP-Rule" id="MF_02126"/>
    </source>
</evidence>
<feature type="domain" description="Release factor glutamine methyltransferase N-terminal" evidence="6">
    <location>
        <begin position="5"/>
        <end position="69"/>
    </location>
</feature>
<dbReference type="OrthoDB" id="9800643at2"/>
<dbReference type="GO" id="GO:0032259">
    <property type="term" value="P:methylation"/>
    <property type="evidence" value="ECO:0007669"/>
    <property type="project" value="UniProtKB-KW"/>
</dbReference>
<feature type="binding site" evidence="4">
    <location>
        <begin position="112"/>
        <end position="116"/>
    </location>
    <ligand>
        <name>S-adenosyl-L-methionine</name>
        <dbReference type="ChEBI" id="CHEBI:59789"/>
    </ligand>
</feature>
<proteinExistence type="inferred from homology"/>
<comment type="function">
    <text evidence="4">Methylates the class 1 translation termination release factors RF1/PrfA and RF2/PrfB on the glutamine residue of the universally conserved GGQ motif.</text>
</comment>
<evidence type="ECO:0000256" key="2">
    <source>
        <dbReference type="ARBA" id="ARBA00022679"/>
    </source>
</evidence>
<dbReference type="NCBIfam" id="TIGR03534">
    <property type="entry name" value="RF_mod_PrmC"/>
    <property type="match status" value="1"/>
</dbReference>
<dbReference type="InterPro" id="IPR025714">
    <property type="entry name" value="Methyltranfer_dom"/>
</dbReference>
<organism evidence="7 8">
    <name type="scientific">Aurantiacibacter spongiae</name>
    <dbReference type="NCBI Taxonomy" id="2488860"/>
    <lineage>
        <taxon>Bacteria</taxon>
        <taxon>Pseudomonadati</taxon>
        <taxon>Pseudomonadota</taxon>
        <taxon>Alphaproteobacteria</taxon>
        <taxon>Sphingomonadales</taxon>
        <taxon>Erythrobacteraceae</taxon>
        <taxon>Aurantiacibacter</taxon>
    </lineage>
</organism>
<dbReference type="Gene3D" id="3.40.50.150">
    <property type="entry name" value="Vaccinia Virus protein VP39"/>
    <property type="match status" value="1"/>
</dbReference>
<dbReference type="RefSeq" id="WP_123879472.1">
    <property type="nucleotide sequence ID" value="NZ_RPFZ01000001.1"/>
</dbReference>
<dbReference type="EC" id="2.1.1.297" evidence="4"/>
<evidence type="ECO:0000259" key="6">
    <source>
        <dbReference type="Pfam" id="PF17827"/>
    </source>
</evidence>
<dbReference type="PANTHER" id="PTHR18895">
    <property type="entry name" value="HEMK METHYLTRANSFERASE"/>
    <property type="match status" value="1"/>
</dbReference>
<dbReference type="InterPro" id="IPR019874">
    <property type="entry name" value="RF_methyltr_PrmC"/>
</dbReference>
<feature type="binding site" evidence="4">
    <location>
        <position position="182"/>
    </location>
    <ligand>
        <name>S-adenosyl-L-methionine</name>
        <dbReference type="ChEBI" id="CHEBI:59789"/>
    </ligand>
</feature>
<feature type="binding site" evidence="4">
    <location>
        <position position="135"/>
    </location>
    <ligand>
        <name>S-adenosyl-L-methionine</name>
        <dbReference type="ChEBI" id="CHEBI:59789"/>
    </ligand>
</feature>
<evidence type="ECO:0000313" key="7">
    <source>
        <dbReference type="EMBL" id="RPF71228.1"/>
    </source>
</evidence>
<accession>A0A3N5D9D4</accession>
<feature type="binding site" evidence="4">
    <location>
        <position position="164"/>
    </location>
    <ligand>
        <name>S-adenosyl-L-methionine</name>
        <dbReference type="ChEBI" id="CHEBI:59789"/>
    </ligand>
</feature>
<dbReference type="GO" id="GO:0102559">
    <property type="term" value="F:peptide chain release factor N(5)-glutamine methyltransferase activity"/>
    <property type="evidence" value="ECO:0007669"/>
    <property type="project" value="UniProtKB-EC"/>
</dbReference>
<keyword evidence="8" id="KW-1185">Reference proteome</keyword>
<dbReference type="Proteomes" id="UP000275232">
    <property type="component" value="Unassembled WGS sequence"/>
</dbReference>
<dbReference type="PANTHER" id="PTHR18895:SF74">
    <property type="entry name" value="MTRF1L RELEASE FACTOR GLUTAMINE METHYLTRANSFERASE"/>
    <property type="match status" value="1"/>
</dbReference>
<protein>
    <recommendedName>
        <fullName evidence="4">Release factor glutamine methyltransferase</fullName>
        <shortName evidence="4">RF MTase</shortName>
        <ecNumber evidence="4">2.1.1.297</ecNumber>
    </recommendedName>
    <alternativeName>
        <fullName evidence="4">N5-glutamine methyltransferase PrmC</fullName>
    </alternativeName>
    <alternativeName>
        <fullName evidence="4">Protein-(glutamine-N5) MTase PrmC</fullName>
    </alternativeName>
    <alternativeName>
        <fullName evidence="4">Protein-glutamine N-methyltransferase PrmC</fullName>
    </alternativeName>
</protein>
<dbReference type="SUPFAM" id="SSF53335">
    <property type="entry name" value="S-adenosyl-L-methionine-dependent methyltransferases"/>
    <property type="match status" value="1"/>
</dbReference>
<dbReference type="HAMAP" id="MF_02126">
    <property type="entry name" value="RF_methyltr_PrmC"/>
    <property type="match status" value="1"/>
</dbReference>
<name>A0A3N5D9D4_9SPHN</name>
<evidence type="ECO:0000313" key="8">
    <source>
        <dbReference type="Proteomes" id="UP000275232"/>
    </source>
</evidence>
<dbReference type="CDD" id="cd02440">
    <property type="entry name" value="AdoMet_MTases"/>
    <property type="match status" value="1"/>
</dbReference>
<comment type="similarity">
    <text evidence="4">Belongs to the protein N5-glutamine methyltransferase family. PrmC subfamily.</text>
</comment>
<keyword evidence="3 4" id="KW-0949">S-adenosyl-L-methionine</keyword>
<keyword evidence="2 4" id="KW-0808">Transferase</keyword>
<evidence type="ECO:0000259" key="5">
    <source>
        <dbReference type="Pfam" id="PF13847"/>
    </source>
</evidence>
<comment type="catalytic activity">
    <reaction evidence="4">
        <text>L-glutaminyl-[peptide chain release factor] + S-adenosyl-L-methionine = N(5)-methyl-L-glutaminyl-[peptide chain release factor] + S-adenosyl-L-homocysteine + H(+)</text>
        <dbReference type="Rhea" id="RHEA:42896"/>
        <dbReference type="Rhea" id="RHEA-COMP:10271"/>
        <dbReference type="Rhea" id="RHEA-COMP:10272"/>
        <dbReference type="ChEBI" id="CHEBI:15378"/>
        <dbReference type="ChEBI" id="CHEBI:30011"/>
        <dbReference type="ChEBI" id="CHEBI:57856"/>
        <dbReference type="ChEBI" id="CHEBI:59789"/>
        <dbReference type="ChEBI" id="CHEBI:61891"/>
        <dbReference type="EC" id="2.1.1.297"/>
    </reaction>
</comment>
<reference evidence="7 8" key="1">
    <citation type="submission" date="2018-11" db="EMBL/GenBank/DDBJ databases">
        <title>Erythrobacter spongiae sp. nov., isolated from a marine sponge.</title>
        <authorList>
            <person name="Zhuang L."/>
            <person name="Luo L."/>
        </authorList>
    </citation>
    <scope>NUCLEOTIDE SEQUENCE [LARGE SCALE GENOMIC DNA]</scope>
    <source>
        <strain evidence="7 8">HN-E23</strain>
    </source>
</reference>
<dbReference type="Pfam" id="PF13847">
    <property type="entry name" value="Methyltransf_31"/>
    <property type="match status" value="1"/>
</dbReference>
<dbReference type="NCBIfam" id="TIGR00536">
    <property type="entry name" value="hemK_fam"/>
    <property type="match status" value="1"/>
</dbReference>
<dbReference type="EMBL" id="RPFZ01000001">
    <property type="protein sequence ID" value="RPF71228.1"/>
    <property type="molecule type" value="Genomic_DNA"/>
</dbReference>
<dbReference type="InterPro" id="IPR004556">
    <property type="entry name" value="HemK-like"/>
</dbReference>
<gene>
    <name evidence="4 7" type="primary">prmC</name>
    <name evidence="7" type="ORF">EG799_06110</name>
</gene>
<feature type="domain" description="Methyltransferase" evidence="5">
    <location>
        <begin position="107"/>
        <end position="238"/>
    </location>
</feature>
<feature type="binding site" evidence="4">
    <location>
        <begin position="182"/>
        <end position="185"/>
    </location>
    <ligand>
        <name>substrate</name>
    </ligand>
</feature>
<keyword evidence="1 4" id="KW-0489">Methyltransferase</keyword>
<dbReference type="Gene3D" id="1.10.8.10">
    <property type="entry name" value="DNA helicase RuvA subunit, C-terminal domain"/>
    <property type="match status" value="1"/>
</dbReference>
<dbReference type="InterPro" id="IPR002052">
    <property type="entry name" value="DNA_methylase_N6_adenine_CS"/>
</dbReference>